<dbReference type="AlphaFoldDB" id="A0A926FPD1"/>
<accession>A0A926FPD1</accession>
<protein>
    <submittedName>
        <fullName evidence="2">Structural toxin protein RtxA</fullName>
    </submittedName>
</protein>
<reference evidence="2" key="1">
    <citation type="submission" date="2020-07" db="EMBL/GenBank/DDBJ databases">
        <title>Carbapenem Resistant Aeromonas hydrophila Carrying blacphA7 Isolated from Two Solid Organ Transplant Patients.</title>
        <authorList>
            <person name="Hilt E."/>
            <person name="Fitzwater S.P."/>
            <person name="Ward K."/>
            <person name="De St Maurice A."/>
            <person name="Chandrasekaran S."/>
            <person name="Garner O.B."/>
            <person name="Yang S."/>
        </authorList>
    </citation>
    <scope>NUCLEOTIDE SEQUENCE</scope>
    <source>
        <strain evidence="2">B-1</strain>
    </source>
</reference>
<feature type="domain" description="DUF5801" evidence="1">
    <location>
        <begin position="551"/>
        <end position="682"/>
    </location>
</feature>
<proteinExistence type="predicted"/>
<feature type="domain" description="DUF5801" evidence="1">
    <location>
        <begin position="209"/>
        <end position="341"/>
    </location>
</feature>
<evidence type="ECO:0000313" key="2">
    <source>
        <dbReference type="EMBL" id="MBC8674487.1"/>
    </source>
</evidence>
<comment type="caution">
    <text evidence="2">The sequence shown here is derived from an EMBL/GenBank/DDBJ whole genome shotgun (WGS) entry which is preliminary data.</text>
</comment>
<gene>
    <name evidence="2" type="ORF">H2136_23850</name>
</gene>
<feature type="domain" description="DUF5801" evidence="1">
    <location>
        <begin position="380"/>
        <end position="512"/>
    </location>
</feature>
<evidence type="ECO:0000259" key="1">
    <source>
        <dbReference type="Pfam" id="PF19116"/>
    </source>
</evidence>
<dbReference type="InterPro" id="IPR043824">
    <property type="entry name" value="DUF5801"/>
</dbReference>
<organism evidence="2">
    <name type="scientific">Aeromonas hydrophila</name>
    <dbReference type="NCBI Taxonomy" id="644"/>
    <lineage>
        <taxon>Bacteria</taxon>
        <taxon>Pseudomonadati</taxon>
        <taxon>Pseudomonadota</taxon>
        <taxon>Gammaproteobacteria</taxon>
        <taxon>Aeromonadales</taxon>
        <taxon>Aeromonadaceae</taxon>
        <taxon>Aeromonas</taxon>
    </lineage>
</organism>
<sequence>MSADLGGNIRFEDDVPSVTINAVADGGITLTGCTTIDAASDTATGSFAAAFLAAAVPSYGADGPGTTTVSGYSPSVTDSNSGLTSNGLAITLTKVGSDIVGSTSAGEVFRISVASNGTVTLTQSAELDHLPEDVDNSNDNNLISLANGKVLLSATVTVVDGDNDTATGTVSADLGGNIRFEDDVPSVTINAVADGGITLTTQDAQTIDAASDTATGSFAAAFLAAAVPSYGADGPGTTTVSGYSLSVTDSNSGLTSNGLAITLTKVGSDIVGSTSAGEVFRISVASNGTVTLTQSAELDHLPEDVDNSNDNNLISLANGKVLLSATVTVVDGDNDTATGTVSADLGGNIRFEDDVPSVTINAVADGGITLTTQDAQTIDAASDTATGSFAAAFLAAAVPSYGADGPGTTTVSGYSLSVTDSNSGLTSNGLAITLTKVGSDIVGSTSAGEVFRISVASNGTVTLTQSAELDHLPEDVDNSNDNNLISLANGKVLLSATVTVVDGDNDTATGTVSADLGGNIRFEDDVPSVTINAVADGGITLTTQDAQTIDAASDTATGSFAAAFLAASVPSYGADGPGTTTVSGYSLSVTDSNSGLTSNGLAITLTKVGSDIVGSTSAGEVFRISVASNGTVTLTQSAELDHLPEDVDNSNDNNLISLANGKVLLSATVTVVDGDNDTATGTVRTLVATSASRMTYRA</sequence>
<name>A0A926FPD1_AERHY</name>
<dbReference type="EMBL" id="JACLAN010000022">
    <property type="protein sequence ID" value="MBC8674487.1"/>
    <property type="molecule type" value="Genomic_DNA"/>
</dbReference>
<dbReference type="Pfam" id="PF19116">
    <property type="entry name" value="DUF5801"/>
    <property type="match status" value="4"/>
</dbReference>
<feature type="domain" description="DUF5801" evidence="1">
    <location>
        <begin position="41"/>
        <end position="170"/>
    </location>
</feature>